<dbReference type="EMBL" id="CP048113">
    <property type="protein sequence ID" value="QHS59565.1"/>
    <property type="molecule type" value="Genomic_DNA"/>
</dbReference>
<dbReference type="GO" id="GO:0043565">
    <property type="term" value="F:sequence-specific DNA binding"/>
    <property type="evidence" value="ECO:0007669"/>
    <property type="project" value="InterPro"/>
</dbReference>
<dbReference type="Gene3D" id="1.10.10.60">
    <property type="entry name" value="Homeodomain-like"/>
    <property type="match status" value="1"/>
</dbReference>
<evidence type="ECO:0000313" key="2">
    <source>
        <dbReference type="EMBL" id="QHS59565.1"/>
    </source>
</evidence>
<accession>A0A6B9ZEJ2</accession>
<evidence type="ECO:0000313" key="3">
    <source>
        <dbReference type="Proteomes" id="UP000476411"/>
    </source>
</evidence>
<feature type="domain" description="HTH araC/xylS-type" evidence="1">
    <location>
        <begin position="179"/>
        <end position="265"/>
    </location>
</feature>
<proteinExistence type="predicted"/>
<dbReference type="Proteomes" id="UP000476411">
    <property type="component" value="Chromosome"/>
</dbReference>
<name>A0A6B9ZEJ2_9BACT</name>
<organism evidence="2 3">
    <name type="scientific">Chitinophaga agri</name>
    <dbReference type="NCBI Taxonomy" id="2703787"/>
    <lineage>
        <taxon>Bacteria</taxon>
        <taxon>Pseudomonadati</taxon>
        <taxon>Bacteroidota</taxon>
        <taxon>Chitinophagia</taxon>
        <taxon>Chitinophagales</taxon>
        <taxon>Chitinophagaceae</taxon>
        <taxon>Chitinophaga</taxon>
    </lineage>
</organism>
<dbReference type="AlphaFoldDB" id="A0A6B9ZEJ2"/>
<dbReference type="PROSITE" id="PS01124">
    <property type="entry name" value="HTH_ARAC_FAMILY_2"/>
    <property type="match status" value="1"/>
</dbReference>
<dbReference type="KEGG" id="chih:GWR21_08175"/>
<keyword evidence="3" id="KW-1185">Reference proteome</keyword>
<reference evidence="2 3" key="1">
    <citation type="submission" date="2020-01" db="EMBL/GenBank/DDBJ databases">
        <title>Complete genome sequence of Chitinophaga sp. H33E-04 isolated from quinoa roots.</title>
        <authorList>
            <person name="Weon H.-Y."/>
            <person name="Lee S.A."/>
        </authorList>
    </citation>
    <scope>NUCLEOTIDE SEQUENCE [LARGE SCALE GENOMIC DNA]</scope>
    <source>
        <strain evidence="2 3">H33E-04</strain>
    </source>
</reference>
<gene>
    <name evidence="2" type="ORF">GWR21_08175</name>
</gene>
<evidence type="ECO:0000259" key="1">
    <source>
        <dbReference type="PROSITE" id="PS01124"/>
    </source>
</evidence>
<sequence length="276" mass="31419">MQTTDAYITGHIPVPAEWEQVFAPFYYTLNQQASAVSKLLSPTFQTILVFNFGAPIQFSPADGHTLPIDKSIVIGPLKFAHAYTIPAHGEMLVANFKLDAFYRFFGKHLRSYADFLLHPDDIMGEHCFATLWEELKALPDMQQRVDCILDFSAGYLRSRDSGSEDIVNKSDAGGVVNPVKEIADKQGQSERNIQLKYKKYLGYSAKEMNRYQRFKKILDRLQELSQHNTIDWFELVHEGGYYDQSHLIHDFNHFLGLSPAQYLKLQSSVCIASGRA</sequence>
<dbReference type="GO" id="GO:0003700">
    <property type="term" value="F:DNA-binding transcription factor activity"/>
    <property type="evidence" value="ECO:0007669"/>
    <property type="project" value="InterPro"/>
</dbReference>
<dbReference type="RefSeq" id="WP_162331260.1">
    <property type="nucleotide sequence ID" value="NZ_CP048113.1"/>
</dbReference>
<protein>
    <submittedName>
        <fullName evidence="2">AraC family transcriptional regulator</fullName>
    </submittedName>
</protein>
<dbReference type="InterPro" id="IPR018060">
    <property type="entry name" value="HTH_AraC"/>
</dbReference>